<gene>
    <name evidence="3" type="primary">LOC117312356</name>
</gene>
<evidence type="ECO:0000313" key="2">
    <source>
        <dbReference type="Proteomes" id="UP000245320"/>
    </source>
</evidence>
<keyword evidence="2" id="KW-1185">Reference proteome</keyword>
<accession>A0A6J3RC37</accession>
<dbReference type="InParanoid" id="A0A6J3RC37"/>
<evidence type="ECO:0000313" key="3">
    <source>
        <dbReference type="RefSeq" id="XP_033712380.1"/>
    </source>
</evidence>
<reference evidence="3" key="1">
    <citation type="submission" date="2025-08" db="UniProtKB">
        <authorList>
            <consortium name="RefSeq"/>
        </authorList>
    </citation>
    <scope>IDENTIFICATION</scope>
    <source>
        <tissue evidence="3">Spleen</tissue>
    </source>
</reference>
<feature type="region of interest" description="Disordered" evidence="1">
    <location>
        <begin position="1"/>
        <end position="22"/>
    </location>
</feature>
<feature type="region of interest" description="Disordered" evidence="1">
    <location>
        <begin position="131"/>
        <end position="211"/>
    </location>
</feature>
<proteinExistence type="predicted"/>
<dbReference type="AlphaFoldDB" id="A0A6J3RC37"/>
<name>A0A6J3RC37_TURTR</name>
<feature type="region of interest" description="Disordered" evidence="1">
    <location>
        <begin position="242"/>
        <end position="279"/>
    </location>
</feature>
<feature type="compositionally biased region" description="Polar residues" evidence="1">
    <location>
        <begin position="133"/>
        <end position="146"/>
    </location>
</feature>
<protein>
    <submittedName>
        <fullName evidence="3">Uncharacterized protein LOC117312356</fullName>
    </submittedName>
</protein>
<evidence type="ECO:0000256" key="1">
    <source>
        <dbReference type="SAM" id="MobiDB-lite"/>
    </source>
</evidence>
<dbReference type="RefSeq" id="XP_033712380.1">
    <property type="nucleotide sequence ID" value="XM_033856489.1"/>
</dbReference>
<sequence>MAEAEEQKRAVAASGSRQAWKRGRISQGGIGTRGAVIRARRGRGLPEDVALLLQLLQLVAASSAAAFPEPAHGATRAHSSCPGPLAHTVHSTLVLACTFAPLCGPASSRTRTGRLLHPRPSAGLARPLALAVPSSSEGSGAGNRSTADPHPAGDCPSQTSSVANRLRTGRRSAPDRLRAGPPAPRWSEGGRQPPTGTPVGLGPPPDPRSRACTLDFLLHKGQPLTHRESSWDPCPPPCNLSVGSLQSRQRPVCPDPPRNLKPRSPALTHPGTLNQGLLP</sequence>
<dbReference type="Proteomes" id="UP000245320">
    <property type="component" value="Chromosome 5"/>
</dbReference>
<organism evidence="2 3">
    <name type="scientific">Tursiops truncatus</name>
    <name type="common">Atlantic bottle-nosed dolphin</name>
    <name type="synonym">Delphinus truncatus</name>
    <dbReference type="NCBI Taxonomy" id="9739"/>
    <lineage>
        <taxon>Eukaryota</taxon>
        <taxon>Metazoa</taxon>
        <taxon>Chordata</taxon>
        <taxon>Craniata</taxon>
        <taxon>Vertebrata</taxon>
        <taxon>Euteleostomi</taxon>
        <taxon>Mammalia</taxon>
        <taxon>Eutheria</taxon>
        <taxon>Laurasiatheria</taxon>
        <taxon>Artiodactyla</taxon>
        <taxon>Whippomorpha</taxon>
        <taxon>Cetacea</taxon>
        <taxon>Odontoceti</taxon>
        <taxon>Delphinidae</taxon>
        <taxon>Tursiops</taxon>
    </lineage>
</organism>